<protein>
    <submittedName>
        <fullName evidence="5">Diguanylate cyclase</fullName>
    </submittedName>
</protein>
<dbReference type="SUPFAM" id="SSF141868">
    <property type="entry name" value="EAL domain-like"/>
    <property type="match status" value="1"/>
</dbReference>
<sequence length="734" mass="78668">MEPTQGYDPEGVSGIVVADATQPGYPLTYVSPGFEQLTGHGADEVLGRSCNLLQGPDTDPRTVAVLRAALAEGRDAYVTLLNYRADGTPFWNEVAISPQRDEQGTVVRYLGVQRDVTARMRAEARIHELAYFDTLTGLANRAALHDELRSALHRARVHDREVALLFVDLDDFKRINDGRGHHVGDEVLRAVAERLRAVVRPQDLLARPGGDEFTLLVKDVGGEASAIGTDLAGRVVAALREPLEIEGRPLEVRASVGVSTFPRDATSAEDLLRHADAAMYVAKGGGKDGFHVYRSRAVGAGHQPDDAFGAAEFAGELDRILRDGALMTAYQPIVEIAGGAVVAYEALARGPEGSPLHHPDRLFAAAVAAGRVVELDWACRVAAVTGALEAGLGRSASLFLNCEPTTIDAPCPPEHLAVWERGLAELDLVLEITERAVTDRPAELSRVVAGHRDAGRGIALDDIGADVRSLALLPLVAPDVMKLDLRLVQDRPSTDQAAIVSAVAAERERTGALILAEGIETEAHCSVARTLGATLGQGWLWGRPGPLPGAPRDVLMRRPITGGTRRAIAYPGGSPFEVVRGQRDMAEASKRLLLPMSHHLENRAMRIGEGAVILSAFQQARHFTPATVRRYETLARSSSLVAAFGVGLGEEPVRGVRGACIAPDDILAGEWSVVVLGPHFAGALVAMDLGDEGPDRDRRFLFATVYDRDLVIAAARTLLHRIAPARERDGARVL</sequence>
<dbReference type="RefSeq" id="WP_146917111.1">
    <property type="nucleotide sequence ID" value="NZ_CP042430.1"/>
</dbReference>
<feature type="domain" description="PAS" evidence="1">
    <location>
        <begin position="13"/>
        <end position="73"/>
    </location>
</feature>
<dbReference type="InterPro" id="IPR052155">
    <property type="entry name" value="Biofilm_reg_signaling"/>
</dbReference>
<dbReference type="Gene3D" id="3.30.450.20">
    <property type="entry name" value="PAS domain"/>
    <property type="match status" value="1"/>
</dbReference>
<dbReference type="NCBIfam" id="TIGR00254">
    <property type="entry name" value="GGDEF"/>
    <property type="match status" value="1"/>
</dbReference>
<feature type="domain" description="PAC" evidence="2">
    <location>
        <begin position="74"/>
        <end position="128"/>
    </location>
</feature>
<proteinExistence type="predicted"/>
<dbReference type="Pfam" id="PF13426">
    <property type="entry name" value="PAS_9"/>
    <property type="match status" value="1"/>
</dbReference>
<dbReference type="PROSITE" id="PS50113">
    <property type="entry name" value="PAC"/>
    <property type="match status" value="1"/>
</dbReference>
<name>A0A5B8U2C3_9ACTN</name>
<dbReference type="InterPro" id="IPR035919">
    <property type="entry name" value="EAL_sf"/>
</dbReference>
<dbReference type="PANTHER" id="PTHR44757:SF2">
    <property type="entry name" value="BIOFILM ARCHITECTURE MAINTENANCE PROTEIN MBAA"/>
    <property type="match status" value="1"/>
</dbReference>
<dbReference type="CDD" id="cd01949">
    <property type="entry name" value="GGDEF"/>
    <property type="match status" value="1"/>
</dbReference>
<feature type="domain" description="GGDEF" evidence="4">
    <location>
        <begin position="160"/>
        <end position="295"/>
    </location>
</feature>
<dbReference type="InterPro" id="IPR000160">
    <property type="entry name" value="GGDEF_dom"/>
</dbReference>
<dbReference type="InterPro" id="IPR043128">
    <property type="entry name" value="Rev_trsase/Diguanyl_cyclase"/>
</dbReference>
<dbReference type="AlphaFoldDB" id="A0A5B8U2C3"/>
<evidence type="ECO:0000259" key="2">
    <source>
        <dbReference type="PROSITE" id="PS50113"/>
    </source>
</evidence>
<dbReference type="PROSITE" id="PS50112">
    <property type="entry name" value="PAS"/>
    <property type="match status" value="1"/>
</dbReference>
<evidence type="ECO:0000313" key="5">
    <source>
        <dbReference type="EMBL" id="QEC47108.1"/>
    </source>
</evidence>
<dbReference type="CDD" id="cd00130">
    <property type="entry name" value="PAS"/>
    <property type="match status" value="1"/>
</dbReference>
<dbReference type="Pfam" id="PF00563">
    <property type="entry name" value="EAL"/>
    <property type="match status" value="1"/>
</dbReference>
<evidence type="ECO:0000259" key="3">
    <source>
        <dbReference type="PROSITE" id="PS50883"/>
    </source>
</evidence>
<evidence type="ECO:0000259" key="1">
    <source>
        <dbReference type="PROSITE" id="PS50112"/>
    </source>
</evidence>
<dbReference type="InterPro" id="IPR000014">
    <property type="entry name" value="PAS"/>
</dbReference>
<dbReference type="InterPro" id="IPR001610">
    <property type="entry name" value="PAC"/>
</dbReference>
<dbReference type="InterPro" id="IPR029787">
    <property type="entry name" value="Nucleotide_cyclase"/>
</dbReference>
<organism evidence="5 6">
    <name type="scientific">Baekduia soli</name>
    <dbReference type="NCBI Taxonomy" id="496014"/>
    <lineage>
        <taxon>Bacteria</taxon>
        <taxon>Bacillati</taxon>
        <taxon>Actinomycetota</taxon>
        <taxon>Thermoleophilia</taxon>
        <taxon>Solirubrobacterales</taxon>
        <taxon>Baekduiaceae</taxon>
        <taxon>Baekduia</taxon>
    </lineage>
</organism>
<keyword evidence="6" id="KW-1185">Reference proteome</keyword>
<dbReference type="NCBIfam" id="TIGR00229">
    <property type="entry name" value="sensory_box"/>
    <property type="match status" value="1"/>
</dbReference>
<evidence type="ECO:0000313" key="6">
    <source>
        <dbReference type="Proteomes" id="UP000321805"/>
    </source>
</evidence>
<dbReference type="EMBL" id="CP042430">
    <property type="protein sequence ID" value="QEC47108.1"/>
    <property type="molecule type" value="Genomic_DNA"/>
</dbReference>
<dbReference type="SMART" id="SM00086">
    <property type="entry name" value="PAC"/>
    <property type="match status" value="1"/>
</dbReference>
<dbReference type="OrthoDB" id="1673646at2"/>
<dbReference type="SUPFAM" id="SSF55073">
    <property type="entry name" value="Nucleotide cyclase"/>
    <property type="match status" value="1"/>
</dbReference>
<dbReference type="Pfam" id="PF00990">
    <property type="entry name" value="GGDEF"/>
    <property type="match status" value="1"/>
</dbReference>
<dbReference type="InterPro" id="IPR000700">
    <property type="entry name" value="PAS-assoc_C"/>
</dbReference>
<gene>
    <name evidence="5" type="ORF">FSW04_05565</name>
</gene>
<dbReference type="PANTHER" id="PTHR44757">
    <property type="entry name" value="DIGUANYLATE CYCLASE DGCP"/>
    <property type="match status" value="1"/>
</dbReference>
<dbReference type="InterPro" id="IPR019278">
    <property type="entry name" value="DICT_dom"/>
</dbReference>
<dbReference type="CDD" id="cd01948">
    <property type="entry name" value="EAL"/>
    <property type="match status" value="1"/>
</dbReference>
<dbReference type="InterPro" id="IPR001633">
    <property type="entry name" value="EAL_dom"/>
</dbReference>
<dbReference type="KEGG" id="bsol:FSW04_05565"/>
<dbReference type="PROSITE" id="PS50887">
    <property type="entry name" value="GGDEF"/>
    <property type="match status" value="1"/>
</dbReference>
<dbReference type="SMART" id="SM00267">
    <property type="entry name" value="GGDEF"/>
    <property type="match status" value="1"/>
</dbReference>
<dbReference type="SMART" id="SM00052">
    <property type="entry name" value="EAL"/>
    <property type="match status" value="1"/>
</dbReference>
<reference evidence="5 6" key="1">
    <citation type="journal article" date="2018" name="J. Microbiol.">
        <title>Baekduia soli gen. nov., sp. nov., a novel bacterium isolated from the soil of Baekdu Mountain and proposal of a novel family name, Baekduiaceae fam. nov.</title>
        <authorList>
            <person name="An D.S."/>
            <person name="Siddiqi M.Z."/>
            <person name="Kim K.H."/>
            <person name="Yu H.S."/>
            <person name="Im W.T."/>
        </authorList>
    </citation>
    <scope>NUCLEOTIDE SEQUENCE [LARGE SCALE GENOMIC DNA]</scope>
    <source>
        <strain evidence="5 6">BR7-21</strain>
    </source>
</reference>
<evidence type="ECO:0000259" key="4">
    <source>
        <dbReference type="PROSITE" id="PS50887"/>
    </source>
</evidence>
<feature type="domain" description="EAL" evidence="3">
    <location>
        <begin position="310"/>
        <end position="558"/>
    </location>
</feature>
<dbReference type="Proteomes" id="UP000321805">
    <property type="component" value="Chromosome"/>
</dbReference>
<dbReference type="Gene3D" id="3.20.20.450">
    <property type="entry name" value="EAL domain"/>
    <property type="match status" value="1"/>
</dbReference>
<dbReference type="InterPro" id="IPR035965">
    <property type="entry name" value="PAS-like_dom_sf"/>
</dbReference>
<dbReference type="SUPFAM" id="SSF55785">
    <property type="entry name" value="PYP-like sensor domain (PAS domain)"/>
    <property type="match status" value="1"/>
</dbReference>
<accession>A0A5B8U2C3</accession>
<dbReference type="Pfam" id="PF10069">
    <property type="entry name" value="DICT"/>
    <property type="match status" value="1"/>
</dbReference>
<dbReference type="Gene3D" id="3.30.70.270">
    <property type="match status" value="1"/>
</dbReference>
<dbReference type="PROSITE" id="PS50883">
    <property type="entry name" value="EAL"/>
    <property type="match status" value="1"/>
</dbReference>